<reference evidence="2" key="3">
    <citation type="submission" date="2022-01" db="UniProtKB">
        <authorList>
            <consortium name="EnsemblPlants"/>
        </authorList>
    </citation>
    <scope>IDENTIFICATION</scope>
    <source>
        <strain evidence="2">subsp. vulgare</strain>
    </source>
</reference>
<reference evidence="3" key="1">
    <citation type="journal article" date="2012" name="Nature">
        <title>A physical, genetic and functional sequence assembly of the barley genome.</title>
        <authorList>
            <consortium name="The International Barley Genome Sequencing Consortium"/>
            <person name="Mayer K.F."/>
            <person name="Waugh R."/>
            <person name="Brown J.W."/>
            <person name="Schulman A."/>
            <person name="Langridge P."/>
            <person name="Platzer M."/>
            <person name="Fincher G.B."/>
            <person name="Muehlbauer G.J."/>
            <person name="Sato K."/>
            <person name="Close T.J."/>
            <person name="Wise R.P."/>
            <person name="Stein N."/>
        </authorList>
    </citation>
    <scope>NUCLEOTIDE SEQUENCE [LARGE SCALE GENOMIC DNA]</scope>
    <source>
        <strain evidence="3">cv. Morex</strain>
    </source>
</reference>
<feature type="region of interest" description="Disordered" evidence="1">
    <location>
        <begin position="110"/>
        <end position="148"/>
    </location>
</feature>
<name>A0A8I6WIS5_HORVV</name>
<keyword evidence="3" id="KW-1185">Reference proteome</keyword>
<accession>A0A8I6WIS5</accession>
<sequence>MKFFMCANYAEDPPVSISLYIRPPSPPPMCMCYRLIDTEMQDLVVTEIRERGRRAWANFDLEEHRKKAEAEEKAKEKREWQEYYVEQRAMIDEMLKKKREEELRLAEVYRERQEARDAERQGKKETARAAKEAEEAGDGKGKCPHWTR</sequence>
<dbReference type="EnsemblPlants" id="HORVU.MOREX.r3.1HG0042220.1">
    <property type="protein sequence ID" value="HORVU.MOREX.r3.1HG0042220.1"/>
    <property type="gene ID" value="HORVU.MOREX.r3.1HG0042220"/>
</dbReference>
<reference evidence="2" key="2">
    <citation type="submission" date="2020-10" db="EMBL/GenBank/DDBJ databases">
        <authorList>
            <person name="Scholz U."/>
            <person name="Mascher M."/>
            <person name="Fiebig A."/>
        </authorList>
    </citation>
    <scope>NUCLEOTIDE SEQUENCE [LARGE SCALE GENOMIC DNA]</scope>
    <source>
        <strain evidence="2">cv. Morex</strain>
    </source>
</reference>
<dbReference type="AlphaFoldDB" id="A0A8I6WIS5"/>
<evidence type="ECO:0000313" key="2">
    <source>
        <dbReference type="EnsemblPlants" id="HORVU.MOREX.r3.1HG0042220.1"/>
    </source>
</evidence>
<organism evidence="2 3">
    <name type="scientific">Hordeum vulgare subsp. vulgare</name>
    <name type="common">Domesticated barley</name>
    <dbReference type="NCBI Taxonomy" id="112509"/>
    <lineage>
        <taxon>Eukaryota</taxon>
        <taxon>Viridiplantae</taxon>
        <taxon>Streptophyta</taxon>
        <taxon>Embryophyta</taxon>
        <taxon>Tracheophyta</taxon>
        <taxon>Spermatophyta</taxon>
        <taxon>Magnoliopsida</taxon>
        <taxon>Liliopsida</taxon>
        <taxon>Poales</taxon>
        <taxon>Poaceae</taxon>
        <taxon>BOP clade</taxon>
        <taxon>Pooideae</taxon>
        <taxon>Triticodae</taxon>
        <taxon>Triticeae</taxon>
        <taxon>Hordeinae</taxon>
        <taxon>Hordeum</taxon>
    </lineage>
</organism>
<proteinExistence type="predicted"/>
<dbReference type="Gramene" id="HORVU.MOREX.r3.1HG0042220.1">
    <property type="protein sequence ID" value="HORVU.MOREX.r3.1HG0042220.1"/>
    <property type="gene ID" value="HORVU.MOREX.r3.1HG0042220"/>
</dbReference>
<evidence type="ECO:0000256" key="1">
    <source>
        <dbReference type="SAM" id="MobiDB-lite"/>
    </source>
</evidence>
<feature type="compositionally biased region" description="Basic and acidic residues" evidence="1">
    <location>
        <begin position="110"/>
        <end position="141"/>
    </location>
</feature>
<protein>
    <submittedName>
        <fullName evidence="2">Uncharacterized protein</fullName>
    </submittedName>
</protein>
<evidence type="ECO:0000313" key="3">
    <source>
        <dbReference type="Proteomes" id="UP000011116"/>
    </source>
</evidence>
<dbReference type="Proteomes" id="UP000011116">
    <property type="component" value="Chromosome 1H"/>
</dbReference>